<evidence type="ECO:0000256" key="1">
    <source>
        <dbReference type="SAM" id="SignalP"/>
    </source>
</evidence>
<evidence type="ECO:0000313" key="4">
    <source>
        <dbReference type="Proteomes" id="UP000249066"/>
    </source>
</evidence>
<dbReference type="SUPFAM" id="SSF55920">
    <property type="entry name" value="Creatinase/aminopeptidase"/>
    <property type="match status" value="1"/>
</dbReference>
<evidence type="ECO:0000259" key="2">
    <source>
        <dbReference type="Pfam" id="PF00557"/>
    </source>
</evidence>
<dbReference type="InterPro" id="IPR036005">
    <property type="entry name" value="Creatinase/aminopeptidase-like"/>
</dbReference>
<evidence type="ECO:0000313" key="3">
    <source>
        <dbReference type="EMBL" id="PZO90397.1"/>
    </source>
</evidence>
<reference evidence="3 4" key="1">
    <citation type="submission" date="2017-08" db="EMBL/GenBank/DDBJ databases">
        <title>Infants hospitalized years apart are colonized by the same room-sourced microbial strains.</title>
        <authorList>
            <person name="Brooks B."/>
            <person name="Olm M.R."/>
            <person name="Firek B.A."/>
            <person name="Baker R."/>
            <person name="Thomas B.C."/>
            <person name="Morowitz M.J."/>
            <person name="Banfield J.F."/>
        </authorList>
    </citation>
    <scope>NUCLEOTIDE SEQUENCE [LARGE SCALE GENOMIC DNA]</scope>
    <source>
        <strain evidence="3">S2_018_000_R2_101</strain>
    </source>
</reference>
<keyword evidence="3" id="KW-0645">Protease</keyword>
<proteinExistence type="predicted"/>
<keyword evidence="3" id="KW-0378">Hydrolase</keyword>
<dbReference type="InterPro" id="IPR000994">
    <property type="entry name" value="Pept_M24"/>
</dbReference>
<organism evidence="3 4">
    <name type="scientific">Sphingomonas sanxanigenens</name>
    <dbReference type="NCBI Taxonomy" id="397260"/>
    <lineage>
        <taxon>Bacteria</taxon>
        <taxon>Pseudomonadati</taxon>
        <taxon>Pseudomonadota</taxon>
        <taxon>Alphaproteobacteria</taxon>
        <taxon>Sphingomonadales</taxon>
        <taxon>Sphingomonadaceae</taxon>
        <taxon>Sphingomonas</taxon>
    </lineage>
</organism>
<dbReference type="Gene3D" id="3.90.230.10">
    <property type="entry name" value="Creatinase/methionine aminopeptidase superfamily"/>
    <property type="match status" value="1"/>
</dbReference>
<dbReference type="GO" id="GO:0004177">
    <property type="term" value="F:aminopeptidase activity"/>
    <property type="evidence" value="ECO:0007669"/>
    <property type="project" value="UniProtKB-KW"/>
</dbReference>
<name>A0A2W5AB33_9SPHN</name>
<keyword evidence="3" id="KW-0031">Aminopeptidase</keyword>
<dbReference type="AlphaFoldDB" id="A0A2W5AB33"/>
<dbReference type="Pfam" id="PF00557">
    <property type="entry name" value="Peptidase_M24"/>
    <property type="match status" value="1"/>
</dbReference>
<gene>
    <name evidence="3" type="ORF">DI623_07020</name>
</gene>
<dbReference type="EMBL" id="QFNN01000029">
    <property type="protein sequence ID" value="PZO90397.1"/>
    <property type="molecule type" value="Genomic_DNA"/>
</dbReference>
<sequence length="443" mass="48760">MRPLRGALALGFFALLAGATDSPESSSPPLPPVLTLRERATLQDAWLADRLDTIVPQLMRAEGVDMWVLVAREYFEDPVVQTMLDAESMHARRTTILIFFDPGDGRPVERLTVSRYGLAGLFSPVWDPNRQPDQWRAAAEIVAARNPKKIAINSSALSAFGDGMTLSQYRAFTNALSPALRQRVVETDALAIGWLERRTPAELKAYPTIVRIAHAIIAEGLSAKVVKPGKTTAADVVWWYRERIAALGLSTWFQPSVAIFRNGEAGELEGDHVIRKGDMLWTDFGITYLGLNTDTQHLAYVLRDGERDAPAGLKAGLADANRVQDALIAAFRLGDTGNQVLARARAAAIADGLEPTIYSHPIGFHGHAAGPAIGFWDNQGDDPKGAYRIHPDTAWSVELSAMRAVPEWGGRKIPFRLEEDAYYDGQSLRFLDGRQKNFLLIPR</sequence>
<comment type="caution">
    <text evidence="3">The sequence shown here is derived from an EMBL/GenBank/DDBJ whole genome shotgun (WGS) entry which is preliminary data.</text>
</comment>
<feature type="signal peptide" evidence="1">
    <location>
        <begin position="1"/>
        <end position="19"/>
    </location>
</feature>
<protein>
    <submittedName>
        <fullName evidence="3">Xaa-Pro aminopeptidase</fullName>
    </submittedName>
</protein>
<feature type="domain" description="Peptidase M24" evidence="2">
    <location>
        <begin position="210"/>
        <end position="410"/>
    </location>
</feature>
<feature type="chain" id="PRO_5016103793" evidence="1">
    <location>
        <begin position="20"/>
        <end position="443"/>
    </location>
</feature>
<accession>A0A2W5AB33</accession>
<keyword evidence="1" id="KW-0732">Signal</keyword>
<dbReference type="Proteomes" id="UP000249066">
    <property type="component" value="Unassembled WGS sequence"/>
</dbReference>